<dbReference type="PANTHER" id="PTHR30346:SF28">
    <property type="entry name" value="HTH-TYPE TRANSCRIPTIONAL REGULATOR CYNR"/>
    <property type="match status" value="1"/>
</dbReference>
<comment type="caution">
    <text evidence="6">The sequence shown here is derived from an EMBL/GenBank/DDBJ whole genome shotgun (WGS) entry which is preliminary data.</text>
</comment>
<evidence type="ECO:0000256" key="3">
    <source>
        <dbReference type="ARBA" id="ARBA00023125"/>
    </source>
</evidence>
<dbReference type="SUPFAM" id="SSF53850">
    <property type="entry name" value="Periplasmic binding protein-like II"/>
    <property type="match status" value="1"/>
</dbReference>
<dbReference type="InterPro" id="IPR000847">
    <property type="entry name" value="LysR_HTH_N"/>
</dbReference>
<evidence type="ECO:0000256" key="1">
    <source>
        <dbReference type="ARBA" id="ARBA00009437"/>
    </source>
</evidence>
<dbReference type="CDD" id="cd08414">
    <property type="entry name" value="PBP2_LTTR_aromatics_like"/>
    <property type="match status" value="1"/>
</dbReference>
<dbReference type="Gene3D" id="1.10.10.10">
    <property type="entry name" value="Winged helix-like DNA-binding domain superfamily/Winged helix DNA-binding domain"/>
    <property type="match status" value="1"/>
</dbReference>
<dbReference type="PROSITE" id="PS50931">
    <property type="entry name" value="HTH_LYSR"/>
    <property type="match status" value="1"/>
</dbReference>
<name>A0A561TT39_9ACTN</name>
<gene>
    <name evidence="6" type="ORF">FHX73_13326</name>
</gene>
<dbReference type="InterPro" id="IPR036390">
    <property type="entry name" value="WH_DNA-bd_sf"/>
</dbReference>
<organism evidence="6 7">
    <name type="scientific">Kitasatospora viridis</name>
    <dbReference type="NCBI Taxonomy" id="281105"/>
    <lineage>
        <taxon>Bacteria</taxon>
        <taxon>Bacillati</taxon>
        <taxon>Actinomycetota</taxon>
        <taxon>Actinomycetes</taxon>
        <taxon>Kitasatosporales</taxon>
        <taxon>Streptomycetaceae</taxon>
        <taxon>Kitasatospora</taxon>
    </lineage>
</organism>
<protein>
    <submittedName>
        <fullName evidence="6">DNA-binding transcriptional LysR family regulator</fullName>
    </submittedName>
</protein>
<dbReference type="RefSeq" id="WP_145909496.1">
    <property type="nucleotide sequence ID" value="NZ_BAAAMZ010000001.1"/>
</dbReference>
<keyword evidence="4" id="KW-0804">Transcription</keyword>
<reference evidence="6 7" key="1">
    <citation type="submission" date="2019-06" db="EMBL/GenBank/DDBJ databases">
        <title>Sequencing the genomes of 1000 actinobacteria strains.</title>
        <authorList>
            <person name="Klenk H.-P."/>
        </authorList>
    </citation>
    <scope>NUCLEOTIDE SEQUENCE [LARGE SCALE GENOMIC DNA]</scope>
    <source>
        <strain evidence="6 7">DSM 44826</strain>
    </source>
</reference>
<dbReference type="PRINTS" id="PR00039">
    <property type="entry name" value="HTHLYSR"/>
</dbReference>
<evidence type="ECO:0000256" key="2">
    <source>
        <dbReference type="ARBA" id="ARBA00023015"/>
    </source>
</evidence>
<evidence type="ECO:0000259" key="5">
    <source>
        <dbReference type="PROSITE" id="PS50931"/>
    </source>
</evidence>
<dbReference type="FunFam" id="1.10.10.10:FF:000001">
    <property type="entry name" value="LysR family transcriptional regulator"/>
    <property type="match status" value="1"/>
</dbReference>
<proteinExistence type="inferred from homology"/>
<comment type="similarity">
    <text evidence="1">Belongs to the LysR transcriptional regulatory family.</text>
</comment>
<dbReference type="GO" id="GO:0003700">
    <property type="term" value="F:DNA-binding transcription factor activity"/>
    <property type="evidence" value="ECO:0007669"/>
    <property type="project" value="InterPro"/>
</dbReference>
<dbReference type="Gene3D" id="3.40.190.10">
    <property type="entry name" value="Periplasmic binding protein-like II"/>
    <property type="match status" value="2"/>
</dbReference>
<keyword evidence="2" id="KW-0805">Transcription regulation</keyword>
<evidence type="ECO:0000313" key="7">
    <source>
        <dbReference type="Proteomes" id="UP000317940"/>
    </source>
</evidence>
<dbReference type="AlphaFoldDB" id="A0A561TT39"/>
<dbReference type="GO" id="GO:0032993">
    <property type="term" value="C:protein-DNA complex"/>
    <property type="evidence" value="ECO:0007669"/>
    <property type="project" value="TreeGrafter"/>
</dbReference>
<dbReference type="SUPFAM" id="SSF46785">
    <property type="entry name" value="Winged helix' DNA-binding domain"/>
    <property type="match status" value="1"/>
</dbReference>
<evidence type="ECO:0000313" key="6">
    <source>
        <dbReference type="EMBL" id="TWF90282.1"/>
    </source>
</evidence>
<dbReference type="GO" id="GO:0003677">
    <property type="term" value="F:DNA binding"/>
    <property type="evidence" value="ECO:0007669"/>
    <property type="project" value="UniProtKB-KW"/>
</dbReference>
<evidence type="ECO:0000256" key="4">
    <source>
        <dbReference type="ARBA" id="ARBA00023163"/>
    </source>
</evidence>
<dbReference type="InterPro" id="IPR005119">
    <property type="entry name" value="LysR_subst-bd"/>
</dbReference>
<feature type="domain" description="HTH lysR-type" evidence="5">
    <location>
        <begin position="1"/>
        <end position="60"/>
    </location>
</feature>
<dbReference type="InterPro" id="IPR036388">
    <property type="entry name" value="WH-like_DNA-bd_sf"/>
</dbReference>
<accession>A0A561TT39</accession>
<dbReference type="EMBL" id="VIWT01000003">
    <property type="protein sequence ID" value="TWF90282.1"/>
    <property type="molecule type" value="Genomic_DNA"/>
</dbReference>
<dbReference type="PANTHER" id="PTHR30346">
    <property type="entry name" value="TRANSCRIPTIONAL DUAL REGULATOR HCAR-RELATED"/>
    <property type="match status" value="1"/>
</dbReference>
<dbReference type="Pfam" id="PF00126">
    <property type="entry name" value="HTH_1"/>
    <property type="match status" value="1"/>
</dbReference>
<dbReference type="OrthoDB" id="3176554at2"/>
<dbReference type="Proteomes" id="UP000317940">
    <property type="component" value="Unassembled WGS sequence"/>
</dbReference>
<dbReference type="Pfam" id="PF03466">
    <property type="entry name" value="LysR_substrate"/>
    <property type="match status" value="1"/>
</dbReference>
<keyword evidence="3 6" id="KW-0238">DNA-binding</keyword>
<sequence length="311" mass="33191">MELTQRLLQQVVVLAEEQHFGRAAERLGMSQPPLSQAIQRLERGLRVSLFDRGPHGARPTPAGRAFAEDARRLLDAQQAAVDRARRIAAGEQGELRLGFVGSLGYRLVPRLLRLAHAELPDLRLQLSQRPSTELLDLLRTGALDLALVRLPVADTDRLTVQQVGVERLVAVLPDRHPLAGRSSLALHDLAGEPFALPRPGALPGLARQVALACAEAGYTPQALGHADDLPGLLSYVGAGLCVAVAPEQVRSLGLPGVSCRPLDGDSPHLETTVAAVHRPEQPDAATRQVLRLLGIATATDTATDTDTEPGT</sequence>
<keyword evidence="7" id="KW-1185">Reference proteome</keyword>